<keyword evidence="2" id="KW-1185">Reference proteome</keyword>
<dbReference type="EMBL" id="AEQP01000022">
    <property type="protein sequence ID" value="EFV94058.1"/>
    <property type="molecule type" value="Genomic_DNA"/>
</dbReference>
<organism evidence="1 2">
    <name type="scientific">Lautropia mirabilis ATCC 51599</name>
    <dbReference type="NCBI Taxonomy" id="887898"/>
    <lineage>
        <taxon>Bacteria</taxon>
        <taxon>Pseudomonadati</taxon>
        <taxon>Pseudomonadota</taxon>
        <taxon>Betaproteobacteria</taxon>
        <taxon>Burkholderiales</taxon>
        <taxon>Burkholderiaceae</taxon>
        <taxon>Lautropia</taxon>
    </lineage>
</organism>
<protein>
    <submittedName>
        <fullName evidence="1">Uncharacterized protein</fullName>
    </submittedName>
</protein>
<evidence type="ECO:0000313" key="2">
    <source>
        <dbReference type="Proteomes" id="UP000011021"/>
    </source>
</evidence>
<reference evidence="1 2" key="1">
    <citation type="submission" date="2010-12" db="EMBL/GenBank/DDBJ databases">
        <authorList>
            <person name="Muzny D."/>
            <person name="Qin X."/>
            <person name="Deng J."/>
            <person name="Jiang H."/>
            <person name="Liu Y."/>
            <person name="Qu J."/>
            <person name="Song X.-Z."/>
            <person name="Zhang L."/>
            <person name="Thornton R."/>
            <person name="Coyle M."/>
            <person name="Francisco L."/>
            <person name="Jackson L."/>
            <person name="Javaid M."/>
            <person name="Korchina V."/>
            <person name="Kovar C."/>
            <person name="Mata R."/>
            <person name="Mathew T."/>
            <person name="Ngo R."/>
            <person name="Nguyen L."/>
            <person name="Nguyen N."/>
            <person name="Okwuonu G."/>
            <person name="Ongeri F."/>
            <person name="Pham C."/>
            <person name="Simmons D."/>
            <person name="Wilczek-Boney K."/>
            <person name="Hale W."/>
            <person name="Jakkamsetti A."/>
            <person name="Pham P."/>
            <person name="Ruth R."/>
            <person name="San Lucas F."/>
            <person name="Warren J."/>
            <person name="Zhang J."/>
            <person name="Zhao Z."/>
            <person name="Zhou C."/>
            <person name="Zhu D."/>
            <person name="Lee S."/>
            <person name="Bess C."/>
            <person name="Blankenburg K."/>
            <person name="Forbes L."/>
            <person name="Fu Q."/>
            <person name="Gubbala S."/>
            <person name="Hirani K."/>
            <person name="Jayaseelan J.C."/>
            <person name="Lara F."/>
            <person name="Munidasa M."/>
            <person name="Palculict T."/>
            <person name="Patil S."/>
            <person name="Pu L.-L."/>
            <person name="Saada N."/>
            <person name="Tang L."/>
            <person name="Weissenberger G."/>
            <person name="Zhu Y."/>
            <person name="Hemphill L."/>
            <person name="Shang Y."/>
            <person name="Youmans B."/>
            <person name="Ayvaz T."/>
            <person name="Ross M."/>
            <person name="Santibanez J."/>
            <person name="Aqrawi P."/>
            <person name="Gross S."/>
            <person name="Joshi V."/>
            <person name="Fowler G."/>
            <person name="Nazareth L."/>
            <person name="Reid J."/>
            <person name="Worley K."/>
            <person name="Petrosino J."/>
            <person name="Highlander S."/>
            <person name="Gibbs R."/>
        </authorList>
    </citation>
    <scope>NUCLEOTIDE SEQUENCE [LARGE SCALE GENOMIC DNA]</scope>
    <source>
        <strain evidence="1 2">ATCC 51599</strain>
    </source>
</reference>
<proteinExistence type="predicted"/>
<evidence type="ECO:0000313" key="1">
    <source>
        <dbReference type="EMBL" id="EFV94058.1"/>
    </source>
</evidence>
<name>E7RZQ9_9BURK</name>
<sequence length="39" mass="4379">MPMACAPLLRPAENLLQMRSAIGFQDAILVDGQNLRMRH</sequence>
<dbReference type="Proteomes" id="UP000011021">
    <property type="component" value="Unassembled WGS sequence"/>
</dbReference>
<gene>
    <name evidence="1" type="ORF">HMPREF0551_2173</name>
</gene>
<accession>E7RZQ9</accession>
<comment type="caution">
    <text evidence="1">The sequence shown here is derived from an EMBL/GenBank/DDBJ whole genome shotgun (WGS) entry which is preliminary data.</text>
</comment>
<dbReference type="AlphaFoldDB" id="E7RZQ9"/>
<dbReference type="STRING" id="887898.HMPREF0551_2173"/>
<dbReference type="HOGENOM" id="CLU_3312021_0_0_4"/>